<dbReference type="InterPro" id="IPR003593">
    <property type="entry name" value="AAA+_ATPase"/>
</dbReference>
<evidence type="ECO:0000259" key="1">
    <source>
        <dbReference type="SMART" id="SM00382"/>
    </source>
</evidence>
<dbReference type="InterPro" id="IPR038729">
    <property type="entry name" value="Rad50/SbcC_AAA"/>
</dbReference>
<dbReference type="PANTHER" id="PTHR43581">
    <property type="entry name" value="ATP/GTP PHOSPHATASE"/>
    <property type="match status" value="1"/>
</dbReference>
<proteinExistence type="predicted"/>
<organism evidence="2 3">
    <name type="scientific">Rhodobacter maris</name>
    <dbReference type="NCBI Taxonomy" id="446682"/>
    <lineage>
        <taxon>Bacteria</taxon>
        <taxon>Pseudomonadati</taxon>
        <taxon>Pseudomonadota</taxon>
        <taxon>Alphaproteobacteria</taxon>
        <taxon>Rhodobacterales</taxon>
        <taxon>Rhodobacter group</taxon>
        <taxon>Rhodobacter</taxon>
    </lineage>
</organism>
<dbReference type="EMBL" id="OBMT01000017">
    <property type="protein sequence ID" value="SOC19230.1"/>
    <property type="molecule type" value="Genomic_DNA"/>
</dbReference>
<evidence type="ECO:0000313" key="2">
    <source>
        <dbReference type="EMBL" id="SOC19230.1"/>
    </source>
</evidence>
<dbReference type="OrthoDB" id="9789856at2"/>
<dbReference type="Pfam" id="PF13304">
    <property type="entry name" value="AAA_21"/>
    <property type="match status" value="1"/>
</dbReference>
<sequence>MIRLGPFPTPEIADDPYVGASLRQLREYLRRPKQERAQRRAQIDEDFYFWGPVQSAVRERCFDKCVFCERSSQDIETVIETFRPLRDAGNGIGGSEQDHYVWLAYELENLVLVCIECSSRKRTEFPVIGERAPYLTPMSEIDGREKPLIVNPYRGNTERHLLFLADGRCQGVTKEGRFTSWLLGLNESRLLGARADEMYTLLGHLRASIENDGRGVAANLDLRARFAGARIGVARRLFDSVEIGGTRIQGRSSSFVQQLVSALADADSTDRTRLLRRMDTLVEEDQARRSDQSDASGEDMPFDLVSQTLREYRPEPRRTGGVEQIRISNFKGIHRLNIGLSRLRKRSKSTPCLMLLGENAVGKTSVLQAIALALIGARHAKKFVRDQSDFLRAEVGGRWDQLSPTEAIVEADLRFGGEAQFHLDANAQRIDGPPDSACVVLGYGPRRYFDPRRTARPSSDHVRVRTLFDPTAALPYAGAWLDQLDDRQFNEVAKMMRIVLSLDDEDEVVRDLDDRICVSLGGETIPIERLSEGYRSVFALVADVARELLRDFRSLEDAEAVVLIDEIDTHLHPRWKMRVMSSLRLALPGVQFIVTTHDPLCLRGMDDGEVVVLQRGEEGRIVQLDDLPSIKGMRADQLLTSDYFGLSSTVDPETELGVARYVHRIGDLPSDRVEEADRLVRQLALGDGALEQVVQTALLRFLRERERPKGALRSNVRLEAVQAVIDALESDRPVSGGKAGGS</sequence>
<keyword evidence="3" id="KW-1185">Reference proteome</keyword>
<dbReference type="SUPFAM" id="SSF52540">
    <property type="entry name" value="P-loop containing nucleoside triphosphate hydrolases"/>
    <property type="match status" value="1"/>
</dbReference>
<dbReference type="GO" id="GO:0005524">
    <property type="term" value="F:ATP binding"/>
    <property type="evidence" value="ECO:0007669"/>
    <property type="project" value="InterPro"/>
</dbReference>
<protein>
    <submittedName>
        <fullName evidence="2">AAA domain-containing protein</fullName>
    </submittedName>
</protein>
<feature type="domain" description="AAA+ ATPase" evidence="1">
    <location>
        <begin position="349"/>
        <end position="616"/>
    </location>
</feature>
<accession>A0A285TBK8</accession>
<dbReference type="SMART" id="SM00382">
    <property type="entry name" value="AAA"/>
    <property type="match status" value="1"/>
</dbReference>
<dbReference type="AlphaFoldDB" id="A0A285TBK8"/>
<gene>
    <name evidence="2" type="ORF">SAMN05877831_11779</name>
</gene>
<dbReference type="RefSeq" id="WP_097071290.1">
    <property type="nucleotide sequence ID" value="NZ_OBMT01000017.1"/>
</dbReference>
<dbReference type="Pfam" id="PF13476">
    <property type="entry name" value="AAA_23"/>
    <property type="match status" value="1"/>
</dbReference>
<dbReference type="InterPro" id="IPR051396">
    <property type="entry name" value="Bact_Antivir_Def_Nuclease"/>
</dbReference>
<reference evidence="3" key="1">
    <citation type="submission" date="2017-08" db="EMBL/GenBank/DDBJ databases">
        <authorList>
            <person name="Varghese N."/>
            <person name="Submissions S."/>
        </authorList>
    </citation>
    <scope>NUCLEOTIDE SEQUENCE [LARGE SCALE GENOMIC DNA]</scope>
    <source>
        <strain evidence="3">JA276</strain>
    </source>
</reference>
<dbReference type="PANTHER" id="PTHR43581:SF2">
    <property type="entry name" value="EXCINUCLEASE ATPASE SUBUNIT"/>
    <property type="match status" value="1"/>
</dbReference>
<evidence type="ECO:0000313" key="3">
    <source>
        <dbReference type="Proteomes" id="UP000219111"/>
    </source>
</evidence>
<dbReference type="InterPro" id="IPR003959">
    <property type="entry name" value="ATPase_AAA_core"/>
</dbReference>
<dbReference type="Proteomes" id="UP000219111">
    <property type="component" value="Unassembled WGS sequence"/>
</dbReference>
<name>A0A285TBK8_9RHOB</name>
<dbReference type="GO" id="GO:0016887">
    <property type="term" value="F:ATP hydrolysis activity"/>
    <property type="evidence" value="ECO:0007669"/>
    <property type="project" value="InterPro"/>
</dbReference>
<dbReference type="Gene3D" id="3.40.50.300">
    <property type="entry name" value="P-loop containing nucleotide triphosphate hydrolases"/>
    <property type="match status" value="2"/>
</dbReference>
<dbReference type="InterPro" id="IPR027417">
    <property type="entry name" value="P-loop_NTPase"/>
</dbReference>
<dbReference type="GO" id="GO:0006302">
    <property type="term" value="P:double-strand break repair"/>
    <property type="evidence" value="ECO:0007669"/>
    <property type="project" value="InterPro"/>
</dbReference>